<proteinExistence type="predicted"/>
<sequence length="175" mass="19422">MSTLEARLASRASLTELKAPRFQGVNGMGAGVKTSAAAKRQQRIAEKNDQVTGLFEFKTKPSCTSASVRPTNRSFSRARSATPLLCCASKKPSTNGWMCPSDKSLLPLNNGIPSLAEDLRLVSLSPPHEELGLRNLLLLPTMDDHQSWLCRIMPHLSYTYSYLSNQHHYYQVTQE</sequence>
<evidence type="ECO:0000313" key="1">
    <source>
        <dbReference type="EMBL" id="CAD7228807.1"/>
    </source>
</evidence>
<accession>A0A7R8WD63</accession>
<feature type="non-terminal residue" evidence="1">
    <location>
        <position position="1"/>
    </location>
</feature>
<name>A0A7R8WD63_9CRUS</name>
<dbReference type="EMBL" id="OB661710">
    <property type="protein sequence ID" value="CAD7228807.1"/>
    <property type="molecule type" value="Genomic_DNA"/>
</dbReference>
<dbReference type="AlphaFoldDB" id="A0A7R8WD63"/>
<protein>
    <submittedName>
        <fullName evidence="1">Uncharacterized protein</fullName>
    </submittedName>
</protein>
<organism evidence="1">
    <name type="scientific">Cyprideis torosa</name>
    <dbReference type="NCBI Taxonomy" id="163714"/>
    <lineage>
        <taxon>Eukaryota</taxon>
        <taxon>Metazoa</taxon>
        <taxon>Ecdysozoa</taxon>
        <taxon>Arthropoda</taxon>
        <taxon>Crustacea</taxon>
        <taxon>Oligostraca</taxon>
        <taxon>Ostracoda</taxon>
        <taxon>Podocopa</taxon>
        <taxon>Podocopida</taxon>
        <taxon>Cytherocopina</taxon>
        <taxon>Cytheroidea</taxon>
        <taxon>Cytherideidae</taxon>
        <taxon>Cyprideis</taxon>
    </lineage>
</organism>
<gene>
    <name evidence="1" type="ORF">CTOB1V02_LOCUS6685</name>
</gene>
<reference evidence="1" key="1">
    <citation type="submission" date="2020-11" db="EMBL/GenBank/DDBJ databases">
        <authorList>
            <person name="Tran Van P."/>
        </authorList>
    </citation>
    <scope>NUCLEOTIDE SEQUENCE</scope>
</reference>